<dbReference type="EMBL" id="VLJT01000089">
    <property type="protein sequence ID" value="TWH05538.1"/>
    <property type="molecule type" value="Genomic_DNA"/>
</dbReference>
<evidence type="ECO:0000313" key="2">
    <source>
        <dbReference type="Proteomes" id="UP000317573"/>
    </source>
</evidence>
<accession>A0A562D7F7</accession>
<organism evidence="1 2">
    <name type="scientific">Rhodococcus rhodochrous J45</name>
    <dbReference type="NCBI Taxonomy" id="935266"/>
    <lineage>
        <taxon>Bacteria</taxon>
        <taxon>Bacillati</taxon>
        <taxon>Actinomycetota</taxon>
        <taxon>Actinomycetes</taxon>
        <taxon>Mycobacteriales</taxon>
        <taxon>Nocardiaceae</taxon>
        <taxon>Rhodococcus</taxon>
    </lineage>
</organism>
<sequence>MSLPMPEFDHLEFCAECGHDRESHNHGSGSCSVTTDLGPGIHIWCPCPVYQPEETTP</sequence>
<comment type="caution">
    <text evidence="1">The sequence shown here is derived from an EMBL/GenBank/DDBJ whole genome shotgun (WGS) entry which is preliminary data.</text>
</comment>
<dbReference type="Proteomes" id="UP000317573">
    <property type="component" value="Unassembled WGS sequence"/>
</dbReference>
<proteinExistence type="predicted"/>
<dbReference type="AlphaFoldDB" id="A0A562D7F7"/>
<evidence type="ECO:0000313" key="1">
    <source>
        <dbReference type="EMBL" id="TWH05538.1"/>
    </source>
</evidence>
<name>A0A562D7F7_RHORH</name>
<gene>
    <name evidence="1" type="ORF">L618_008500000040</name>
</gene>
<reference evidence="1 2" key="1">
    <citation type="submission" date="2019-07" db="EMBL/GenBank/DDBJ databases">
        <title>Genome sequencing of lignin-degrading bacterial isolates.</title>
        <authorList>
            <person name="Gladden J."/>
        </authorList>
    </citation>
    <scope>NUCLEOTIDE SEQUENCE [LARGE SCALE GENOMIC DNA]</scope>
    <source>
        <strain evidence="1 2">J45</strain>
    </source>
</reference>
<protein>
    <submittedName>
        <fullName evidence="1">Uncharacterized protein</fullName>
    </submittedName>
</protein>